<dbReference type="GO" id="GO:0160148">
    <property type="term" value="F:tRNA pseudouridine(55) synthase activity"/>
    <property type="evidence" value="ECO:0007669"/>
    <property type="project" value="UniProtKB-EC"/>
</dbReference>
<feature type="domain" description="Pseudouridine synthase II N-terminal" evidence="6">
    <location>
        <begin position="23"/>
        <end position="179"/>
    </location>
</feature>
<sequence length="303" mass="34151">MNGIIPLYKERGMTSHDCVNQLRRILHTKKIGHSGTLDPNVDGVLPICVGSATKVVDYLMTFGKTYRGTITLGFSTTTEDLDGDVVEERKLPEPFNDDQLASAMAMLTGEIIQIPPMYSAVKVDGRKLYQYARAGKEVKRPERKIMIYAFTQLGTTKFDKETGHQEVHFEVRCSKGTYIRTLAVDLGKQLGVPAVMSDLSRISSGGFDVKETVTLDEIKDAVDEENTDYSWLYPIKRALAKYPEVPLTDELWDAVKHGVWLYSEEIDTTEPVVALSFNGEIKCLYQLMENKTQYKPLKMFSTQ</sequence>
<evidence type="ECO:0000256" key="5">
    <source>
        <dbReference type="HAMAP-Rule" id="MF_01080"/>
    </source>
</evidence>
<protein>
    <recommendedName>
        <fullName evidence="5">tRNA pseudouridine synthase B</fullName>
        <ecNumber evidence="5">5.4.99.25</ecNumber>
    </recommendedName>
    <alternativeName>
        <fullName evidence="5">tRNA pseudouridine(55) synthase</fullName>
        <shortName evidence="5">Psi55 synthase</shortName>
    </alternativeName>
    <alternativeName>
        <fullName evidence="5">tRNA pseudouridylate synthase</fullName>
    </alternativeName>
    <alternativeName>
        <fullName evidence="5">tRNA-uridine isomerase</fullName>
    </alternativeName>
</protein>
<name>A0A4R5NPK1_9LACO</name>
<dbReference type="EC" id="5.4.99.25" evidence="5"/>
<dbReference type="RefSeq" id="WP_010619723.1">
    <property type="nucleotide sequence ID" value="NZ_CP042371.1"/>
</dbReference>
<dbReference type="InterPro" id="IPR020103">
    <property type="entry name" value="PsdUridine_synth_cat_dom_sf"/>
</dbReference>
<evidence type="ECO:0000259" key="6">
    <source>
        <dbReference type="Pfam" id="PF01509"/>
    </source>
</evidence>
<dbReference type="OrthoDB" id="9802309at2"/>
<evidence type="ECO:0000256" key="2">
    <source>
        <dbReference type="ARBA" id="ARBA00005642"/>
    </source>
</evidence>
<dbReference type="HAMAP" id="MF_01080">
    <property type="entry name" value="TruB_bact"/>
    <property type="match status" value="1"/>
</dbReference>
<dbReference type="AlphaFoldDB" id="A0A4R5NPK1"/>
<dbReference type="InterPro" id="IPR032819">
    <property type="entry name" value="TruB_C"/>
</dbReference>
<dbReference type="Pfam" id="PF16198">
    <property type="entry name" value="TruB_C_2"/>
    <property type="match status" value="1"/>
</dbReference>
<reference evidence="8 9" key="1">
    <citation type="journal article" date="2019" name="Appl. Microbiol. Biotechnol.">
        <title>Uncovering carbohydrate metabolism through a genotype-phenotype association study of 56 lactic acid bacteria genomes.</title>
        <authorList>
            <person name="Buron-Moles G."/>
            <person name="Chailyan A."/>
            <person name="Dolejs I."/>
            <person name="Forster J."/>
            <person name="Miks M.H."/>
        </authorList>
    </citation>
    <scope>NUCLEOTIDE SEQUENCE [LARGE SCALE GENOMIC DNA]</scope>
    <source>
        <strain evidence="8 9">ATCC 49373</strain>
    </source>
</reference>
<gene>
    <name evidence="5" type="primary">truB</name>
    <name evidence="8" type="ORF">C5L31_001271</name>
</gene>
<dbReference type="GO" id="GO:1990481">
    <property type="term" value="P:mRNA pseudouridine synthesis"/>
    <property type="evidence" value="ECO:0007669"/>
    <property type="project" value="TreeGrafter"/>
</dbReference>
<evidence type="ECO:0000256" key="1">
    <source>
        <dbReference type="ARBA" id="ARBA00000385"/>
    </source>
</evidence>
<comment type="similarity">
    <text evidence="2 5">Belongs to the pseudouridine synthase TruB family. Type 1 subfamily.</text>
</comment>
<evidence type="ECO:0000313" key="9">
    <source>
        <dbReference type="Proteomes" id="UP000294854"/>
    </source>
</evidence>
<feature type="domain" description="tRNA pseudouridylate synthase B C-terminal" evidence="7">
    <location>
        <begin position="180"/>
        <end position="230"/>
    </location>
</feature>
<dbReference type="NCBIfam" id="TIGR00431">
    <property type="entry name" value="TruB"/>
    <property type="match status" value="1"/>
</dbReference>
<dbReference type="Pfam" id="PF01509">
    <property type="entry name" value="TruB_N"/>
    <property type="match status" value="1"/>
</dbReference>
<evidence type="ECO:0000313" key="8">
    <source>
        <dbReference type="EMBL" id="TDG78036.1"/>
    </source>
</evidence>
<comment type="caution">
    <text evidence="8">The sequence shown here is derived from an EMBL/GenBank/DDBJ whole genome shotgun (WGS) entry which is preliminary data.</text>
</comment>
<comment type="function">
    <text evidence="5">Responsible for synthesis of pseudouridine from uracil-55 in the psi GC loop of transfer RNAs.</text>
</comment>
<keyword evidence="3 5" id="KW-0819">tRNA processing</keyword>
<dbReference type="PANTHER" id="PTHR13767:SF2">
    <property type="entry name" value="PSEUDOURIDYLATE SYNTHASE TRUB1"/>
    <property type="match status" value="1"/>
</dbReference>
<dbReference type="SUPFAM" id="SSF55120">
    <property type="entry name" value="Pseudouridine synthase"/>
    <property type="match status" value="1"/>
</dbReference>
<dbReference type="EMBL" id="PUFO01000045">
    <property type="protein sequence ID" value="TDG78036.1"/>
    <property type="molecule type" value="Genomic_DNA"/>
</dbReference>
<dbReference type="GO" id="GO:0031119">
    <property type="term" value="P:tRNA pseudouridine synthesis"/>
    <property type="evidence" value="ECO:0007669"/>
    <property type="project" value="UniProtKB-UniRule"/>
</dbReference>
<proteinExistence type="inferred from homology"/>
<feature type="active site" description="Nucleophile" evidence="5">
    <location>
        <position position="38"/>
    </location>
</feature>
<evidence type="ECO:0000256" key="3">
    <source>
        <dbReference type="ARBA" id="ARBA00022694"/>
    </source>
</evidence>
<keyword evidence="9" id="KW-1185">Reference proteome</keyword>
<evidence type="ECO:0000259" key="7">
    <source>
        <dbReference type="Pfam" id="PF16198"/>
    </source>
</evidence>
<accession>A0A4R5NPK1</accession>
<keyword evidence="4 5" id="KW-0413">Isomerase</keyword>
<dbReference type="GO" id="GO:0003723">
    <property type="term" value="F:RNA binding"/>
    <property type="evidence" value="ECO:0007669"/>
    <property type="project" value="InterPro"/>
</dbReference>
<dbReference type="Proteomes" id="UP000294854">
    <property type="component" value="Unassembled WGS sequence"/>
</dbReference>
<evidence type="ECO:0000256" key="4">
    <source>
        <dbReference type="ARBA" id="ARBA00023235"/>
    </source>
</evidence>
<dbReference type="CDD" id="cd02573">
    <property type="entry name" value="PseudoU_synth_EcTruB"/>
    <property type="match status" value="1"/>
</dbReference>
<comment type="catalytic activity">
    <reaction evidence="1 5">
        <text>uridine(55) in tRNA = pseudouridine(55) in tRNA</text>
        <dbReference type="Rhea" id="RHEA:42532"/>
        <dbReference type="Rhea" id="RHEA-COMP:10101"/>
        <dbReference type="Rhea" id="RHEA-COMP:10102"/>
        <dbReference type="ChEBI" id="CHEBI:65314"/>
        <dbReference type="ChEBI" id="CHEBI:65315"/>
        <dbReference type="EC" id="5.4.99.25"/>
    </reaction>
</comment>
<dbReference type="PANTHER" id="PTHR13767">
    <property type="entry name" value="TRNA-PSEUDOURIDINE SYNTHASE"/>
    <property type="match status" value="1"/>
</dbReference>
<organism evidence="8 9">
    <name type="scientific">Secundilactobacillus malefermentans</name>
    <dbReference type="NCBI Taxonomy" id="176292"/>
    <lineage>
        <taxon>Bacteria</taxon>
        <taxon>Bacillati</taxon>
        <taxon>Bacillota</taxon>
        <taxon>Bacilli</taxon>
        <taxon>Lactobacillales</taxon>
        <taxon>Lactobacillaceae</taxon>
        <taxon>Secundilactobacillus</taxon>
    </lineage>
</organism>
<dbReference type="Gene3D" id="3.30.2350.10">
    <property type="entry name" value="Pseudouridine synthase"/>
    <property type="match status" value="1"/>
</dbReference>
<dbReference type="InterPro" id="IPR014780">
    <property type="entry name" value="tRNA_psdUridine_synth_TruB"/>
</dbReference>
<dbReference type="InterPro" id="IPR002501">
    <property type="entry name" value="PsdUridine_synth_N"/>
</dbReference>
<dbReference type="STRING" id="1122149.FD44_GL001635"/>
<dbReference type="FunFam" id="3.30.2350.10:FF:000011">
    <property type="entry name" value="tRNA pseudouridine synthase B"/>
    <property type="match status" value="1"/>
</dbReference>